<dbReference type="AlphaFoldDB" id="A0A4U1BQY0"/>
<dbReference type="OrthoDB" id="5296954at2"/>
<comment type="caution">
    <text evidence="1">The sequence shown here is derived from an EMBL/GenBank/DDBJ whole genome shotgun (WGS) entry which is preliminary data.</text>
</comment>
<dbReference type="RefSeq" id="WP_136862362.1">
    <property type="nucleotide sequence ID" value="NZ_SWCJ01000003.1"/>
</dbReference>
<dbReference type="Pfam" id="PF12915">
    <property type="entry name" value="DUF3833"/>
    <property type="match status" value="1"/>
</dbReference>
<evidence type="ECO:0000313" key="2">
    <source>
        <dbReference type="Proteomes" id="UP000305675"/>
    </source>
</evidence>
<name>A0A4U1BQY0_9GAMM</name>
<dbReference type="Proteomes" id="UP000305675">
    <property type="component" value="Unassembled WGS sequence"/>
</dbReference>
<gene>
    <name evidence="1" type="ORF">FCL42_05345</name>
</gene>
<proteinExistence type="predicted"/>
<reference evidence="1 2" key="1">
    <citation type="submission" date="2019-04" db="EMBL/GenBank/DDBJ databases">
        <authorList>
            <person name="Hwang J.C."/>
        </authorList>
    </citation>
    <scope>NUCLEOTIDE SEQUENCE [LARGE SCALE GENOMIC DNA]</scope>
    <source>
        <strain evidence="1 2">IMCC35002</strain>
    </source>
</reference>
<protein>
    <submittedName>
        <fullName evidence="1">DUF3833 domain-containing protein</fullName>
    </submittedName>
</protein>
<dbReference type="PROSITE" id="PS51257">
    <property type="entry name" value="PROKAR_LIPOPROTEIN"/>
    <property type="match status" value="1"/>
</dbReference>
<dbReference type="InterPro" id="IPR024409">
    <property type="entry name" value="DUF3833"/>
</dbReference>
<evidence type="ECO:0000313" key="1">
    <source>
        <dbReference type="EMBL" id="TKB56558.1"/>
    </source>
</evidence>
<keyword evidence="2" id="KW-1185">Reference proteome</keyword>
<organism evidence="1 2">
    <name type="scientific">Ferrimonas aestuarii</name>
    <dbReference type="NCBI Taxonomy" id="2569539"/>
    <lineage>
        <taxon>Bacteria</taxon>
        <taxon>Pseudomonadati</taxon>
        <taxon>Pseudomonadota</taxon>
        <taxon>Gammaproteobacteria</taxon>
        <taxon>Alteromonadales</taxon>
        <taxon>Ferrimonadaceae</taxon>
        <taxon>Ferrimonas</taxon>
    </lineage>
</organism>
<dbReference type="EMBL" id="SWCJ01000003">
    <property type="protein sequence ID" value="TKB56558.1"/>
    <property type="molecule type" value="Genomic_DNA"/>
</dbReference>
<accession>A0A4U1BQY0</accession>
<sequence length="173" mass="20041">MRWFVMLLALTLSGCSQDLREYQSWKPDFALEQFFDGKVKAYGVVFDLKGQISRRFIVDIDGSWQQNQGVLDEYFTYADGEKQFRRWVITKNGDGTYEGRADDIIGTAVGQTSGPVLHWEYEMNLITEDNQWQVTFDDTMVLIDDNHLLNRAKIKKFGITVAEVFIAFERVSD</sequence>